<organism evidence="2 3">
    <name type="scientific">Flavobacterium aureirubrum</name>
    <dbReference type="NCBI Taxonomy" id="3133147"/>
    <lineage>
        <taxon>Bacteria</taxon>
        <taxon>Pseudomonadati</taxon>
        <taxon>Bacteroidota</taxon>
        <taxon>Flavobacteriia</taxon>
        <taxon>Flavobacteriales</taxon>
        <taxon>Flavobacteriaceae</taxon>
        <taxon>Flavobacterium</taxon>
    </lineage>
</organism>
<protein>
    <recommendedName>
        <fullName evidence="4">HTH cro/C1-type domain-containing protein</fullName>
    </recommendedName>
</protein>
<comment type="caution">
    <text evidence="2">The sequence shown here is derived from an EMBL/GenBank/DDBJ whole genome shotgun (WGS) entry which is preliminary data.</text>
</comment>
<feature type="coiled-coil region" evidence="1">
    <location>
        <begin position="78"/>
        <end position="112"/>
    </location>
</feature>
<evidence type="ECO:0008006" key="4">
    <source>
        <dbReference type="Google" id="ProtNLM"/>
    </source>
</evidence>
<name>A0ABU9N651_9FLAO</name>
<evidence type="ECO:0000313" key="3">
    <source>
        <dbReference type="Proteomes" id="UP001460072"/>
    </source>
</evidence>
<dbReference type="Proteomes" id="UP001460072">
    <property type="component" value="Unassembled WGS sequence"/>
</dbReference>
<reference evidence="2 3" key="1">
    <citation type="submission" date="2024-03" db="EMBL/GenBank/DDBJ databases">
        <title>Two novel species of the genus Flavobacterium exhibiting potentially degradation of complex polysaccharides.</title>
        <authorList>
            <person name="Lian X."/>
        </authorList>
    </citation>
    <scope>NUCLEOTIDE SEQUENCE [LARGE SCALE GENOMIC DNA]</scope>
    <source>
        <strain evidence="3">j3</strain>
    </source>
</reference>
<evidence type="ECO:0000256" key="1">
    <source>
        <dbReference type="SAM" id="Coils"/>
    </source>
</evidence>
<keyword evidence="1" id="KW-0175">Coiled coil</keyword>
<sequence>MKKSKHSINTGVIIKNLMKELNLSNSEIQTAIGRKGSAMFKYYRNESIQTDILIDLCYAMKYNIFQVVANQLPEEFRNINVETQKSAQEQRITELEEENKILKAQLDIIMKLKG</sequence>
<proteinExistence type="predicted"/>
<dbReference type="EMBL" id="JBCGDO010000015">
    <property type="protein sequence ID" value="MEM0543192.1"/>
    <property type="molecule type" value="Genomic_DNA"/>
</dbReference>
<keyword evidence="3" id="KW-1185">Reference proteome</keyword>
<accession>A0ABU9N651</accession>
<evidence type="ECO:0000313" key="2">
    <source>
        <dbReference type="EMBL" id="MEM0543192.1"/>
    </source>
</evidence>
<dbReference type="RefSeq" id="WP_342696388.1">
    <property type="nucleotide sequence ID" value="NZ_JBCGDO010000015.1"/>
</dbReference>
<gene>
    <name evidence="2" type="ORF">WFZ85_11245</name>
</gene>